<proteinExistence type="predicted"/>
<accession>A0A923M9F2</accession>
<dbReference type="RefSeq" id="WP_187081804.1">
    <property type="nucleotide sequence ID" value="NZ_JACORU010000004.1"/>
</dbReference>
<keyword evidence="2" id="KW-1185">Reference proteome</keyword>
<protein>
    <submittedName>
        <fullName evidence="1">Uncharacterized protein</fullName>
    </submittedName>
</protein>
<name>A0A923M9F2_9BURK</name>
<dbReference type="EMBL" id="JACORU010000004">
    <property type="protein sequence ID" value="MBC5765326.1"/>
    <property type="molecule type" value="Genomic_DNA"/>
</dbReference>
<evidence type="ECO:0000313" key="2">
    <source>
        <dbReference type="Proteomes" id="UP000596827"/>
    </source>
</evidence>
<dbReference type="Proteomes" id="UP000596827">
    <property type="component" value="Unassembled WGS sequence"/>
</dbReference>
<sequence length="116" mass="12957">MSASQASALTAIAFQLAAALEAYEAELDRMTGVHIDPELYQLVAQCMDDMRMFAASLPKLSVLWVELMIRHFEYTHGLWRGQRGEATAAELQALYARLREATRTLHGACVREITEG</sequence>
<reference evidence="1" key="1">
    <citation type="submission" date="2020-08" db="EMBL/GenBank/DDBJ databases">
        <title>Ramlibacter sp. GTP1 16S ribosomal RNA gene genome sequencing and assembly.</title>
        <authorList>
            <person name="Kang M."/>
        </authorList>
    </citation>
    <scope>NUCLEOTIDE SEQUENCE</scope>
    <source>
        <strain evidence="1">GTP1</strain>
    </source>
</reference>
<comment type="caution">
    <text evidence="1">The sequence shown here is derived from an EMBL/GenBank/DDBJ whole genome shotgun (WGS) entry which is preliminary data.</text>
</comment>
<gene>
    <name evidence="1" type="ORF">H8R02_12735</name>
</gene>
<evidence type="ECO:0000313" key="1">
    <source>
        <dbReference type="EMBL" id="MBC5765326.1"/>
    </source>
</evidence>
<dbReference type="AlphaFoldDB" id="A0A923M9F2"/>
<organism evidence="1 2">
    <name type="scientific">Ramlibacter albus</name>
    <dbReference type="NCBI Taxonomy" id="2079448"/>
    <lineage>
        <taxon>Bacteria</taxon>
        <taxon>Pseudomonadati</taxon>
        <taxon>Pseudomonadota</taxon>
        <taxon>Betaproteobacteria</taxon>
        <taxon>Burkholderiales</taxon>
        <taxon>Comamonadaceae</taxon>
        <taxon>Ramlibacter</taxon>
    </lineage>
</organism>